<organism evidence="10 11">
    <name type="scientific">Pseudonocardia sediminis</name>
    <dbReference type="NCBI Taxonomy" id="1397368"/>
    <lineage>
        <taxon>Bacteria</taxon>
        <taxon>Bacillati</taxon>
        <taxon>Actinomycetota</taxon>
        <taxon>Actinomycetes</taxon>
        <taxon>Pseudonocardiales</taxon>
        <taxon>Pseudonocardiaceae</taxon>
        <taxon>Pseudonocardia</taxon>
    </lineage>
</organism>
<comment type="caution">
    <text evidence="10">The sequence shown here is derived from an EMBL/GenBank/DDBJ whole genome shotgun (WGS) entry which is preliminary data.</text>
</comment>
<feature type="transmembrane region" description="Helical" evidence="9">
    <location>
        <begin position="240"/>
        <end position="262"/>
    </location>
</feature>
<feature type="transmembrane region" description="Helical" evidence="9">
    <location>
        <begin position="288"/>
        <end position="317"/>
    </location>
</feature>
<evidence type="ECO:0000313" key="10">
    <source>
        <dbReference type="EMBL" id="RZT86034.1"/>
    </source>
</evidence>
<dbReference type="InterPro" id="IPR000522">
    <property type="entry name" value="ABC_transptr_permease_BtuC"/>
</dbReference>
<dbReference type="GO" id="GO:0005886">
    <property type="term" value="C:plasma membrane"/>
    <property type="evidence" value="ECO:0007669"/>
    <property type="project" value="UniProtKB-SubCell"/>
</dbReference>
<dbReference type="Gene3D" id="1.10.3470.10">
    <property type="entry name" value="ABC transporter involved in vitamin B12 uptake, BtuC"/>
    <property type="match status" value="1"/>
</dbReference>
<dbReference type="GO" id="GO:0022857">
    <property type="term" value="F:transmembrane transporter activity"/>
    <property type="evidence" value="ECO:0007669"/>
    <property type="project" value="InterPro"/>
</dbReference>
<dbReference type="Pfam" id="PF01032">
    <property type="entry name" value="FecCD"/>
    <property type="match status" value="1"/>
</dbReference>
<keyword evidence="11" id="KW-1185">Reference proteome</keyword>
<evidence type="ECO:0000256" key="9">
    <source>
        <dbReference type="SAM" id="Phobius"/>
    </source>
</evidence>
<evidence type="ECO:0000256" key="5">
    <source>
        <dbReference type="ARBA" id="ARBA00022692"/>
    </source>
</evidence>
<feature type="compositionally biased region" description="Basic and acidic residues" evidence="8">
    <location>
        <begin position="1"/>
        <end position="12"/>
    </location>
</feature>
<feature type="region of interest" description="Disordered" evidence="8">
    <location>
        <begin position="1"/>
        <end position="36"/>
    </location>
</feature>
<dbReference type="PANTHER" id="PTHR30472:SF41">
    <property type="entry name" value="TRANSPORT SYSTEM PERMEASE PROTEIN"/>
    <property type="match status" value="1"/>
</dbReference>
<evidence type="ECO:0000256" key="1">
    <source>
        <dbReference type="ARBA" id="ARBA00004651"/>
    </source>
</evidence>
<evidence type="ECO:0000256" key="6">
    <source>
        <dbReference type="ARBA" id="ARBA00022989"/>
    </source>
</evidence>
<evidence type="ECO:0000256" key="2">
    <source>
        <dbReference type="ARBA" id="ARBA00007935"/>
    </source>
</evidence>
<keyword evidence="3" id="KW-0813">Transport</keyword>
<evidence type="ECO:0000256" key="8">
    <source>
        <dbReference type="SAM" id="MobiDB-lite"/>
    </source>
</evidence>
<comment type="subcellular location">
    <subcellularLocation>
        <location evidence="1">Cell membrane</location>
        <topology evidence="1">Multi-pass membrane protein</topology>
    </subcellularLocation>
</comment>
<evidence type="ECO:0000256" key="4">
    <source>
        <dbReference type="ARBA" id="ARBA00022475"/>
    </source>
</evidence>
<dbReference type="InterPro" id="IPR037294">
    <property type="entry name" value="ABC_BtuC-like"/>
</dbReference>
<dbReference type="AlphaFoldDB" id="A0A4Q7UY44"/>
<feature type="transmembrane region" description="Helical" evidence="9">
    <location>
        <begin position="168"/>
        <end position="189"/>
    </location>
</feature>
<keyword evidence="6 9" id="KW-1133">Transmembrane helix</keyword>
<feature type="transmembrane region" description="Helical" evidence="9">
    <location>
        <begin position="98"/>
        <end position="119"/>
    </location>
</feature>
<keyword evidence="5 9" id="KW-0812">Transmembrane</keyword>
<dbReference type="EMBL" id="SHKL01000001">
    <property type="protein sequence ID" value="RZT86034.1"/>
    <property type="molecule type" value="Genomic_DNA"/>
</dbReference>
<comment type="similarity">
    <text evidence="2">Belongs to the binding-protein-dependent transport system permease family. FecCD subfamily.</text>
</comment>
<dbReference type="PANTHER" id="PTHR30472">
    <property type="entry name" value="FERRIC ENTEROBACTIN TRANSPORT SYSTEM PERMEASE PROTEIN"/>
    <property type="match status" value="1"/>
</dbReference>
<evidence type="ECO:0000256" key="7">
    <source>
        <dbReference type="ARBA" id="ARBA00023136"/>
    </source>
</evidence>
<gene>
    <name evidence="10" type="ORF">EV383_2922</name>
</gene>
<name>A0A4Q7UY44_PSEST</name>
<reference evidence="10 11" key="1">
    <citation type="submission" date="2019-02" db="EMBL/GenBank/DDBJ databases">
        <title>Sequencing the genomes of 1000 actinobacteria strains.</title>
        <authorList>
            <person name="Klenk H.-P."/>
        </authorList>
    </citation>
    <scope>NUCLEOTIDE SEQUENCE [LARGE SCALE GENOMIC DNA]</scope>
    <source>
        <strain evidence="10 11">DSM 45779</strain>
    </source>
</reference>
<evidence type="ECO:0000256" key="3">
    <source>
        <dbReference type="ARBA" id="ARBA00022448"/>
    </source>
</evidence>
<feature type="transmembrane region" description="Helical" evidence="9">
    <location>
        <begin position="195"/>
        <end position="219"/>
    </location>
</feature>
<protein>
    <submittedName>
        <fullName evidence="10">Iron complex transport system permease protein</fullName>
    </submittedName>
</protein>
<accession>A0A4Q7UY44</accession>
<dbReference type="Proteomes" id="UP000291591">
    <property type="component" value="Unassembled WGS sequence"/>
</dbReference>
<proteinExistence type="inferred from homology"/>
<keyword evidence="7 9" id="KW-0472">Membrane</keyword>
<sequence length="388" mass="37995">MTGTVRPDRDGRTAGGARPRRIAGRPGAGDTGDHPAGRSGTGVALVLAGLGVAVVAAFALAVTLGSVTIPLGDTVGSLLGAGDTRLDVLIRDVRVPRAVTAALVGAGLGAAGLLTQTLFRNPLAEPYVLGVSAGAGLGVALYVTAGTGAVAVFATGGLGAAQSGVSRLGSVGAAALGAAVLLALVLLLSRWTRSTVTLLVVGVMVGSVVTSVVSLLLVWTDPRTAQQYLVWGLGSVDGVANTDLPVLGGIVAAGLLGVALLAKPLDALLLGDDYAATMGVDVARVRGVVLVVAAVLAGTVTAFCGPVGFLGIAVPHLARLAVGTSRHRVLVPATVLTGALVGLACAIVGHPPGTGTVLPLNVVTSLVGAPVVIVVLLRSRRFAAGSVG</sequence>
<feature type="transmembrane region" description="Helical" evidence="9">
    <location>
        <begin position="329"/>
        <end position="350"/>
    </location>
</feature>
<feature type="transmembrane region" description="Helical" evidence="9">
    <location>
        <begin position="139"/>
        <end position="161"/>
    </location>
</feature>
<dbReference type="SUPFAM" id="SSF81345">
    <property type="entry name" value="ABC transporter involved in vitamin B12 uptake, BtuC"/>
    <property type="match status" value="1"/>
</dbReference>
<feature type="transmembrane region" description="Helical" evidence="9">
    <location>
        <begin position="356"/>
        <end position="377"/>
    </location>
</feature>
<dbReference type="GO" id="GO:0033214">
    <property type="term" value="P:siderophore-iron import into cell"/>
    <property type="evidence" value="ECO:0007669"/>
    <property type="project" value="TreeGrafter"/>
</dbReference>
<keyword evidence="4" id="KW-1003">Cell membrane</keyword>
<feature type="transmembrane region" description="Helical" evidence="9">
    <location>
        <begin position="43"/>
        <end position="64"/>
    </location>
</feature>
<evidence type="ECO:0000313" key="11">
    <source>
        <dbReference type="Proteomes" id="UP000291591"/>
    </source>
</evidence>